<evidence type="ECO:0000313" key="3">
    <source>
        <dbReference type="Proteomes" id="UP001168877"/>
    </source>
</evidence>
<dbReference type="Proteomes" id="UP001168877">
    <property type="component" value="Unassembled WGS sequence"/>
</dbReference>
<proteinExistence type="predicted"/>
<gene>
    <name evidence="2" type="ORF">LWI29_037102</name>
</gene>
<name>A0AA39TLA4_ACESA</name>
<sequence>MQRTTRKRRSEVKTGDRSTPMERTTTDRTNGDRSGFGSLNLDQIVAANRTGLVVKLLFMGLAGTGTGIGTSTSTGVLPKHDLPVVTIPSTPAGLSLSLPIPFLALVPTRPTISEMLAKAAKACGSSVQALNQAPIVPPVGPSPVDSPSIPAPPPARSQWHHRIEKGKETVNPKLSPGCNFQ</sequence>
<dbReference type="AlphaFoldDB" id="A0AA39TLA4"/>
<protein>
    <submittedName>
        <fullName evidence="2">Uncharacterized protein</fullName>
    </submittedName>
</protein>
<evidence type="ECO:0000313" key="2">
    <source>
        <dbReference type="EMBL" id="KAK0606380.1"/>
    </source>
</evidence>
<feature type="compositionally biased region" description="Basic and acidic residues" evidence="1">
    <location>
        <begin position="11"/>
        <end position="31"/>
    </location>
</feature>
<comment type="caution">
    <text evidence="2">The sequence shown here is derived from an EMBL/GenBank/DDBJ whole genome shotgun (WGS) entry which is preliminary data.</text>
</comment>
<reference evidence="2" key="1">
    <citation type="journal article" date="2022" name="Plant J.">
        <title>Strategies of tolerance reflected in two North American maple genomes.</title>
        <authorList>
            <person name="McEvoy S.L."/>
            <person name="Sezen U.U."/>
            <person name="Trouern-Trend A."/>
            <person name="McMahon S.M."/>
            <person name="Schaberg P.G."/>
            <person name="Yang J."/>
            <person name="Wegrzyn J.L."/>
            <person name="Swenson N.G."/>
        </authorList>
    </citation>
    <scope>NUCLEOTIDE SEQUENCE</scope>
    <source>
        <strain evidence="2">NS2018</strain>
    </source>
</reference>
<feature type="region of interest" description="Disordered" evidence="1">
    <location>
        <begin position="1"/>
        <end position="35"/>
    </location>
</feature>
<organism evidence="2 3">
    <name type="scientific">Acer saccharum</name>
    <name type="common">Sugar maple</name>
    <dbReference type="NCBI Taxonomy" id="4024"/>
    <lineage>
        <taxon>Eukaryota</taxon>
        <taxon>Viridiplantae</taxon>
        <taxon>Streptophyta</taxon>
        <taxon>Embryophyta</taxon>
        <taxon>Tracheophyta</taxon>
        <taxon>Spermatophyta</taxon>
        <taxon>Magnoliopsida</taxon>
        <taxon>eudicotyledons</taxon>
        <taxon>Gunneridae</taxon>
        <taxon>Pentapetalae</taxon>
        <taxon>rosids</taxon>
        <taxon>malvids</taxon>
        <taxon>Sapindales</taxon>
        <taxon>Sapindaceae</taxon>
        <taxon>Hippocastanoideae</taxon>
        <taxon>Acereae</taxon>
        <taxon>Acer</taxon>
    </lineage>
</organism>
<dbReference type="EMBL" id="JAUESC010000002">
    <property type="protein sequence ID" value="KAK0606380.1"/>
    <property type="molecule type" value="Genomic_DNA"/>
</dbReference>
<keyword evidence="3" id="KW-1185">Reference proteome</keyword>
<reference evidence="2" key="2">
    <citation type="submission" date="2023-06" db="EMBL/GenBank/DDBJ databases">
        <authorList>
            <person name="Swenson N.G."/>
            <person name="Wegrzyn J.L."/>
            <person name="Mcevoy S.L."/>
        </authorList>
    </citation>
    <scope>NUCLEOTIDE SEQUENCE</scope>
    <source>
        <strain evidence="2">NS2018</strain>
        <tissue evidence="2">Leaf</tissue>
    </source>
</reference>
<feature type="compositionally biased region" description="Basic residues" evidence="1">
    <location>
        <begin position="1"/>
        <end position="10"/>
    </location>
</feature>
<accession>A0AA39TLA4</accession>
<feature type="region of interest" description="Disordered" evidence="1">
    <location>
        <begin position="138"/>
        <end position="181"/>
    </location>
</feature>
<evidence type="ECO:0000256" key="1">
    <source>
        <dbReference type="SAM" id="MobiDB-lite"/>
    </source>
</evidence>